<sequence>RLDPIVLRRFIKCMDYDVKKTKALIELNYNLRNKNCNIYIDRDMNDEKTAQALKASDVVLLPGVTPERHRLLVFRMADYDPRSVTITIPTFVSSLLNTMLHDLCAQRNSEQEAKVFFMLSDTRFTEPDIQLDQLDDVMEVDEDAEGKSGSYRPDADLADGDVHIVDIKGYTMRHLAYVSIFVLRVQMKFLQEAYPSRLKAIHFINCPSFLDRMLTIMRPFIREEILQLVSQSRYKSNSNCSNHFSLFQMHYHVDGMESLYELIPRDMLPNEYGGKAGSMDELKAQWLQKLDENTPYLQDDKYWRITSASKSRWSWF</sequence>
<dbReference type="Gene3D" id="1.20.5.1200">
    <property type="entry name" value="Alpha-tocopherol transfer"/>
    <property type="match status" value="1"/>
</dbReference>
<dbReference type="SUPFAM" id="SSF52087">
    <property type="entry name" value="CRAL/TRIO domain"/>
    <property type="match status" value="1"/>
</dbReference>
<dbReference type="AlphaFoldDB" id="A0AAD4KAD2"/>
<gene>
    <name evidence="2" type="ORF">KR093_003475</name>
</gene>
<protein>
    <recommendedName>
        <fullName evidence="1">CRAL-TRIO domain-containing protein</fullName>
    </recommendedName>
</protein>
<dbReference type="PANTHER" id="PTHR10174">
    <property type="entry name" value="ALPHA-TOCOPHEROL TRANSFER PROTEIN-RELATED"/>
    <property type="match status" value="1"/>
</dbReference>
<feature type="domain" description="CRAL-TRIO" evidence="1">
    <location>
        <begin position="131"/>
        <end position="280"/>
    </location>
</feature>
<keyword evidence="3" id="KW-1185">Reference proteome</keyword>
<reference evidence="2" key="1">
    <citation type="journal article" date="2021" name="Mol. Ecol. Resour.">
        <title>Phylogenomic analyses of the genus Drosophila reveals genomic signals of climate adaptation.</title>
        <authorList>
            <person name="Li F."/>
            <person name="Rane R.V."/>
            <person name="Luria V."/>
            <person name="Xiong Z."/>
            <person name="Chen J."/>
            <person name="Li Z."/>
            <person name="Catullo R.A."/>
            <person name="Griffin P.C."/>
            <person name="Schiffer M."/>
            <person name="Pearce S."/>
            <person name="Lee S.F."/>
            <person name="McElroy K."/>
            <person name="Stocker A."/>
            <person name="Shirriffs J."/>
            <person name="Cockerell F."/>
            <person name="Coppin C."/>
            <person name="Sgro C.M."/>
            <person name="Karger A."/>
            <person name="Cain J.W."/>
            <person name="Weber J.A."/>
            <person name="Santpere G."/>
            <person name="Kirschner M.W."/>
            <person name="Hoffmann A.A."/>
            <person name="Oakeshott J.G."/>
            <person name="Zhang G."/>
        </authorList>
    </citation>
    <scope>NUCLEOTIDE SEQUENCE</scope>
    <source>
        <strain evidence="2">BGI-SZ-2011g</strain>
    </source>
</reference>
<feature type="non-terminal residue" evidence="2">
    <location>
        <position position="1"/>
    </location>
</feature>
<dbReference type="CDD" id="cd00170">
    <property type="entry name" value="SEC14"/>
    <property type="match status" value="1"/>
</dbReference>
<evidence type="ECO:0000313" key="2">
    <source>
        <dbReference type="EMBL" id="KAH8386917.1"/>
    </source>
</evidence>
<accession>A0AAD4KAD2</accession>
<evidence type="ECO:0000259" key="1">
    <source>
        <dbReference type="PROSITE" id="PS50191"/>
    </source>
</evidence>
<name>A0AAD4KAD2_9MUSC</name>
<dbReference type="Gene3D" id="3.40.525.10">
    <property type="entry name" value="CRAL-TRIO lipid binding domain"/>
    <property type="match status" value="1"/>
</dbReference>
<evidence type="ECO:0000313" key="3">
    <source>
        <dbReference type="Proteomes" id="UP001200034"/>
    </source>
</evidence>
<dbReference type="GO" id="GO:0016020">
    <property type="term" value="C:membrane"/>
    <property type="evidence" value="ECO:0007669"/>
    <property type="project" value="TreeGrafter"/>
</dbReference>
<dbReference type="PROSITE" id="PS50191">
    <property type="entry name" value="CRAL_TRIO"/>
    <property type="match status" value="1"/>
</dbReference>
<organism evidence="2 3">
    <name type="scientific">Drosophila rubida</name>
    <dbReference type="NCBI Taxonomy" id="30044"/>
    <lineage>
        <taxon>Eukaryota</taxon>
        <taxon>Metazoa</taxon>
        <taxon>Ecdysozoa</taxon>
        <taxon>Arthropoda</taxon>
        <taxon>Hexapoda</taxon>
        <taxon>Insecta</taxon>
        <taxon>Pterygota</taxon>
        <taxon>Neoptera</taxon>
        <taxon>Endopterygota</taxon>
        <taxon>Diptera</taxon>
        <taxon>Brachycera</taxon>
        <taxon>Muscomorpha</taxon>
        <taxon>Ephydroidea</taxon>
        <taxon>Drosophilidae</taxon>
        <taxon>Drosophila</taxon>
    </lineage>
</organism>
<comment type="caution">
    <text evidence="2">The sequence shown here is derived from an EMBL/GenBank/DDBJ whole genome shotgun (WGS) entry which is preliminary data.</text>
</comment>
<dbReference type="InterPro" id="IPR036865">
    <property type="entry name" value="CRAL-TRIO_dom_sf"/>
</dbReference>
<dbReference type="InterPro" id="IPR001251">
    <property type="entry name" value="CRAL-TRIO_dom"/>
</dbReference>
<dbReference type="GO" id="GO:1902936">
    <property type="term" value="F:phosphatidylinositol bisphosphate binding"/>
    <property type="evidence" value="ECO:0007669"/>
    <property type="project" value="TreeGrafter"/>
</dbReference>
<dbReference type="Proteomes" id="UP001200034">
    <property type="component" value="Unassembled WGS sequence"/>
</dbReference>
<dbReference type="Pfam" id="PF00650">
    <property type="entry name" value="CRAL_TRIO"/>
    <property type="match status" value="1"/>
</dbReference>
<dbReference type="PANTHER" id="PTHR10174:SF222">
    <property type="entry name" value="GH10083P-RELATED"/>
    <property type="match status" value="1"/>
</dbReference>
<proteinExistence type="predicted"/>
<dbReference type="EMBL" id="JAJJHW010000095">
    <property type="protein sequence ID" value="KAH8386917.1"/>
    <property type="molecule type" value="Genomic_DNA"/>
</dbReference>